<reference evidence="1 2" key="1">
    <citation type="submission" date="2020-06" db="EMBL/GenBank/DDBJ databases">
        <authorList>
            <person name="Chuat V."/>
        </authorList>
    </citation>
    <scope>NUCLEOTIDE SEQUENCE [LARGE SCALE GENOMIC DNA]</scope>
    <source>
        <strain evidence="1">STH_CIRM_336</strain>
    </source>
</reference>
<evidence type="ECO:0000313" key="2">
    <source>
        <dbReference type="Proteomes" id="UP000509833"/>
    </source>
</evidence>
<dbReference type="AlphaFoldDB" id="A0A8D6UAP8"/>
<organism evidence="1 2">
    <name type="scientific">Streptococcus thermophilus</name>
    <dbReference type="NCBI Taxonomy" id="1308"/>
    <lineage>
        <taxon>Bacteria</taxon>
        <taxon>Bacillati</taxon>
        <taxon>Bacillota</taxon>
        <taxon>Bacilli</taxon>
        <taxon>Lactobacillales</taxon>
        <taxon>Streptococcaceae</taxon>
        <taxon>Streptococcus</taxon>
    </lineage>
</organism>
<dbReference type="Proteomes" id="UP000509833">
    <property type="component" value="Chromosome"/>
</dbReference>
<proteinExistence type="predicted"/>
<sequence length="104" mass="11889">MEHTADRILVLHQGKLIRDTTPYAMRHEEKEKQVTLPSSFVSIVHGLPDIYEITEKRDVISFMTKDIGKVWQSLEEAGCGISDIEIQNKTLLDSLFDSTREDKA</sequence>
<gene>
    <name evidence="1" type="ORF">STHERMO_1382</name>
</gene>
<evidence type="ECO:0000313" key="1">
    <source>
        <dbReference type="EMBL" id="CAD0138273.1"/>
    </source>
</evidence>
<accession>A0A8D6UAP8</accession>
<dbReference type="EMBL" id="LR822017">
    <property type="protein sequence ID" value="CAD0138273.1"/>
    <property type="molecule type" value="Genomic_DNA"/>
</dbReference>
<name>A0A8D6UAP8_STRTR</name>
<protein>
    <submittedName>
        <fullName evidence="1">Uncharacterized protein</fullName>
    </submittedName>
</protein>